<gene>
    <name evidence="2" type="ORF">PMAYCL1PPCAC_06523</name>
</gene>
<proteinExistence type="predicted"/>
<evidence type="ECO:0000313" key="2">
    <source>
        <dbReference type="EMBL" id="GMR36328.1"/>
    </source>
</evidence>
<dbReference type="AlphaFoldDB" id="A0AAN4ZD58"/>
<dbReference type="Proteomes" id="UP001328107">
    <property type="component" value="Unassembled WGS sequence"/>
</dbReference>
<evidence type="ECO:0000313" key="3">
    <source>
        <dbReference type="Proteomes" id="UP001328107"/>
    </source>
</evidence>
<comment type="caution">
    <text evidence="2">The sequence shown here is derived from an EMBL/GenBank/DDBJ whole genome shotgun (WGS) entry which is preliminary data.</text>
</comment>
<feature type="region of interest" description="Disordered" evidence="1">
    <location>
        <begin position="471"/>
        <end position="490"/>
    </location>
</feature>
<evidence type="ECO:0000256" key="1">
    <source>
        <dbReference type="SAM" id="MobiDB-lite"/>
    </source>
</evidence>
<feature type="non-terminal residue" evidence="2">
    <location>
        <position position="1"/>
    </location>
</feature>
<accession>A0AAN4ZD58</accession>
<name>A0AAN4ZD58_9BILA</name>
<keyword evidence="3" id="KW-1185">Reference proteome</keyword>
<dbReference type="EMBL" id="BTRK01000002">
    <property type="protein sequence ID" value="GMR36328.1"/>
    <property type="molecule type" value="Genomic_DNA"/>
</dbReference>
<sequence>RFLDYRSQRWIRLYFVVMSRSLGDGCVAEVLKTYAYIEDEKLGRVYFPISAANVRQNCYDLRMKFASGDHVIFTALKQQDIKNNCAYIACSVVRLDELREKTGKIAEKSDKFCYVDLPREGRVFVPYSARNAIGKSWLGRGSEVGVTVTIKYFCQPVINDCHFVAFTCEVRESVNPATMKPVASQGGAHRSPDFVHEQIGCIVVFGGSSNESQVYSAVTGLATLPPSLFQSYMKLGSWIKYIARRNSPYDNPKLGWTVRNPIDLGMLFEPVPYSMDPTRLQLEVNAVVNRVDKKTKAAWMWNDQIGRVYVPPNYFRPSLRPFDAVQIRVCYTGQFEDVPWSAVNIVELGDDARVRDSVALMLNTCDTWRVSHVQMANGTFYSFLEHDTFGSAFAAWTDYTSGETPPKQAMICRVTVYRQERDKKHIYRAVMVTPLDAGGKEPLHYHPPYSPGTKIPNGLSIPLPKPWKEPEEPLRTTPVSPVGFVRSNGVQPNRSMSEVVSGIRRRPIEESSNGLFTLPSQAAHFNGFHSNGCDLSPVIGNGIIHYGGSISRDSPTASSVHPSEHDHMMNGMNTMDLGMGGEYFERSIGSPSSESFIQRSDNHFYPLSSDHAFDAWRPHVDNLSSTEITSDHLAPGFRLRKESIRNGSISAASMSIPSTAEAETQTDAIIEHKVFREIMDNNALLLKIFEAMPHHVENLLSISTFSKRSIN</sequence>
<organism evidence="2 3">
    <name type="scientific">Pristionchus mayeri</name>
    <dbReference type="NCBI Taxonomy" id="1317129"/>
    <lineage>
        <taxon>Eukaryota</taxon>
        <taxon>Metazoa</taxon>
        <taxon>Ecdysozoa</taxon>
        <taxon>Nematoda</taxon>
        <taxon>Chromadorea</taxon>
        <taxon>Rhabditida</taxon>
        <taxon>Rhabditina</taxon>
        <taxon>Diplogasteromorpha</taxon>
        <taxon>Diplogasteroidea</taxon>
        <taxon>Neodiplogasteridae</taxon>
        <taxon>Pristionchus</taxon>
    </lineage>
</organism>
<protein>
    <submittedName>
        <fullName evidence="2">Uncharacterized protein</fullName>
    </submittedName>
</protein>
<reference evidence="3" key="1">
    <citation type="submission" date="2022-10" db="EMBL/GenBank/DDBJ databases">
        <title>Genome assembly of Pristionchus species.</title>
        <authorList>
            <person name="Yoshida K."/>
            <person name="Sommer R.J."/>
        </authorList>
    </citation>
    <scope>NUCLEOTIDE SEQUENCE [LARGE SCALE GENOMIC DNA]</scope>
    <source>
        <strain evidence="3">RS5460</strain>
    </source>
</reference>